<dbReference type="InterPro" id="IPR013655">
    <property type="entry name" value="PAS_fold_3"/>
</dbReference>
<dbReference type="GO" id="GO:0000155">
    <property type="term" value="F:phosphorelay sensor kinase activity"/>
    <property type="evidence" value="ECO:0007669"/>
    <property type="project" value="InterPro"/>
</dbReference>
<keyword evidence="5" id="KW-0418">Kinase</keyword>
<feature type="domain" description="Histidine kinase" evidence="6">
    <location>
        <begin position="388"/>
        <end position="602"/>
    </location>
</feature>
<feature type="domain" description="PAC" evidence="8">
    <location>
        <begin position="200"/>
        <end position="252"/>
    </location>
</feature>
<dbReference type="PROSITE" id="PS50109">
    <property type="entry name" value="HIS_KIN"/>
    <property type="match status" value="1"/>
</dbReference>
<evidence type="ECO:0000259" key="6">
    <source>
        <dbReference type="PROSITE" id="PS50109"/>
    </source>
</evidence>
<dbReference type="NCBIfam" id="TIGR00229">
    <property type="entry name" value="sensory_box"/>
    <property type="match status" value="2"/>
</dbReference>
<dbReference type="EC" id="2.7.13.3" evidence="2"/>
<dbReference type="InterPro" id="IPR052162">
    <property type="entry name" value="Sensor_kinase/Photoreceptor"/>
</dbReference>
<evidence type="ECO:0000256" key="1">
    <source>
        <dbReference type="ARBA" id="ARBA00000085"/>
    </source>
</evidence>
<dbReference type="InterPro" id="IPR000700">
    <property type="entry name" value="PAS-assoc_C"/>
</dbReference>
<gene>
    <name evidence="9" type="ORF">HNP25_001528</name>
</gene>
<keyword evidence="3" id="KW-0597">Phosphoprotein</keyword>
<accession>A0A841EIT1</accession>
<name>A0A841EIT1_9BACT</name>
<dbReference type="PANTHER" id="PTHR43304:SF1">
    <property type="entry name" value="PAC DOMAIN-CONTAINING PROTEIN"/>
    <property type="match status" value="1"/>
</dbReference>
<organism evidence="9 10">
    <name type="scientific">Arcicella rosea</name>
    <dbReference type="NCBI Taxonomy" id="502909"/>
    <lineage>
        <taxon>Bacteria</taxon>
        <taxon>Pseudomonadati</taxon>
        <taxon>Bacteroidota</taxon>
        <taxon>Cytophagia</taxon>
        <taxon>Cytophagales</taxon>
        <taxon>Flectobacillaceae</taxon>
        <taxon>Arcicella</taxon>
    </lineage>
</organism>
<dbReference type="CDD" id="cd00075">
    <property type="entry name" value="HATPase"/>
    <property type="match status" value="1"/>
</dbReference>
<dbReference type="InterPro" id="IPR035965">
    <property type="entry name" value="PAS-like_dom_sf"/>
</dbReference>
<dbReference type="SUPFAM" id="SSF47384">
    <property type="entry name" value="Homodimeric domain of signal transducing histidine kinase"/>
    <property type="match status" value="1"/>
</dbReference>
<feature type="domain" description="PAS" evidence="7">
    <location>
        <begin position="245"/>
        <end position="307"/>
    </location>
</feature>
<dbReference type="Pfam" id="PF02518">
    <property type="entry name" value="HATPase_c"/>
    <property type="match status" value="1"/>
</dbReference>
<feature type="domain" description="PAC" evidence="8">
    <location>
        <begin position="318"/>
        <end position="370"/>
    </location>
</feature>
<feature type="domain" description="PAS" evidence="7">
    <location>
        <begin position="126"/>
        <end position="196"/>
    </location>
</feature>
<dbReference type="InterPro" id="IPR001610">
    <property type="entry name" value="PAC"/>
</dbReference>
<evidence type="ECO:0000256" key="3">
    <source>
        <dbReference type="ARBA" id="ARBA00022553"/>
    </source>
</evidence>
<dbReference type="Gene3D" id="1.10.287.130">
    <property type="match status" value="1"/>
</dbReference>
<proteinExistence type="predicted"/>
<dbReference type="InterPro" id="IPR005467">
    <property type="entry name" value="His_kinase_dom"/>
</dbReference>
<reference evidence="9 10" key="1">
    <citation type="submission" date="2020-08" db="EMBL/GenBank/DDBJ databases">
        <title>Functional genomics of gut bacteria from endangered species of beetles.</title>
        <authorList>
            <person name="Carlos-Shanley C."/>
        </authorList>
    </citation>
    <scope>NUCLEOTIDE SEQUENCE [LARGE SCALE GENOMIC DNA]</scope>
    <source>
        <strain evidence="9 10">S00070</strain>
    </source>
</reference>
<dbReference type="SUPFAM" id="SSF55874">
    <property type="entry name" value="ATPase domain of HSP90 chaperone/DNA topoisomerase II/histidine kinase"/>
    <property type="match status" value="1"/>
</dbReference>
<dbReference type="SMART" id="SM00091">
    <property type="entry name" value="PAS"/>
    <property type="match status" value="3"/>
</dbReference>
<dbReference type="Gene3D" id="3.30.565.10">
    <property type="entry name" value="Histidine kinase-like ATPase, C-terminal domain"/>
    <property type="match status" value="1"/>
</dbReference>
<dbReference type="SUPFAM" id="SSF55785">
    <property type="entry name" value="PYP-like sensor domain (PAS domain)"/>
    <property type="match status" value="2"/>
</dbReference>
<evidence type="ECO:0000313" key="9">
    <source>
        <dbReference type="EMBL" id="MBB6002876.1"/>
    </source>
</evidence>
<keyword evidence="10" id="KW-1185">Reference proteome</keyword>
<dbReference type="InterPro" id="IPR003661">
    <property type="entry name" value="HisK_dim/P_dom"/>
</dbReference>
<evidence type="ECO:0000259" key="8">
    <source>
        <dbReference type="PROSITE" id="PS50113"/>
    </source>
</evidence>
<evidence type="ECO:0000256" key="2">
    <source>
        <dbReference type="ARBA" id="ARBA00012438"/>
    </source>
</evidence>
<dbReference type="Gene3D" id="3.30.450.20">
    <property type="entry name" value="PAS domain"/>
    <property type="match status" value="2"/>
</dbReference>
<dbReference type="InterPro" id="IPR036097">
    <property type="entry name" value="HisK_dim/P_sf"/>
</dbReference>
<evidence type="ECO:0000259" key="7">
    <source>
        <dbReference type="PROSITE" id="PS50112"/>
    </source>
</evidence>
<sequence>MKSSSINYLSEVILNSIEGNVYILDKEFRFVYFNETYIKNYVFSFNERPQINEISKVITSQKQFFIALAQSYQNAFEGRELSIELEEIRHKFTPINDENGEVSMILVQFDLSADANKFITENSLYSESQYHEVINLISDIIFKTNQNWQWTFLNNSWTKILGYSNEESLGKPFYEFMHPEDAAQKEQLFDALIREKKPTSKHLARFITKTGEIKWIKASVTFITDPTGYVIGATGTLRDITRQKENAHIYELLSNNVKDLICIHDLEGTLLYISPSIKQIAGYEPQDLLGKKLSDYYHPDDLKLVDKEQLPFAGTTSSYISYRFRNAYNEYIWLETNSKVFFDDYDITHRIITSSREINERKRAEEILMTSLQKEKELNDLKSLFVNVASHEFRTPLSTIRSSTEIIQLIDKEQHPHITKHVNIIGSQIDRITSLMNEILIVGKIESNNLSCNKKRVNVIELVKTSFEGQNALQKDGRTIDFIISGHPIIAEIDPLHLNLILDNLLSNAFKYSRLRPNPILRLSFYQDYFEITVQDFGIGIPTEVNNKIFNSFYRASNVGRIEGTGLGLVIAKNLVKLNGGKLHFESKENEGSTFILHFSYL</sequence>
<dbReference type="PANTHER" id="PTHR43304">
    <property type="entry name" value="PHYTOCHROME-LIKE PROTEIN CPH1"/>
    <property type="match status" value="1"/>
</dbReference>
<dbReference type="InterPro" id="IPR004358">
    <property type="entry name" value="Sig_transdc_His_kin-like_C"/>
</dbReference>
<dbReference type="EMBL" id="JACHKT010000008">
    <property type="protein sequence ID" value="MBB6002876.1"/>
    <property type="molecule type" value="Genomic_DNA"/>
</dbReference>
<dbReference type="SMART" id="SM00388">
    <property type="entry name" value="HisKA"/>
    <property type="match status" value="1"/>
</dbReference>
<comment type="caution">
    <text evidence="9">The sequence shown here is derived from an EMBL/GenBank/DDBJ whole genome shotgun (WGS) entry which is preliminary data.</text>
</comment>
<protein>
    <recommendedName>
        <fullName evidence="2">histidine kinase</fullName>
        <ecNumber evidence="2">2.7.13.3</ecNumber>
    </recommendedName>
</protein>
<dbReference type="CDD" id="cd00130">
    <property type="entry name" value="PAS"/>
    <property type="match status" value="2"/>
</dbReference>
<dbReference type="PROSITE" id="PS50113">
    <property type="entry name" value="PAC"/>
    <property type="match status" value="2"/>
</dbReference>
<dbReference type="Proteomes" id="UP000524404">
    <property type="component" value="Unassembled WGS sequence"/>
</dbReference>
<keyword evidence="4" id="KW-0808">Transferase</keyword>
<dbReference type="InterPro" id="IPR003594">
    <property type="entry name" value="HATPase_dom"/>
</dbReference>
<dbReference type="PROSITE" id="PS50112">
    <property type="entry name" value="PAS"/>
    <property type="match status" value="2"/>
</dbReference>
<evidence type="ECO:0000256" key="4">
    <source>
        <dbReference type="ARBA" id="ARBA00022679"/>
    </source>
</evidence>
<comment type="catalytic activity">
    <reaction evidence="1">
        <text>ATP + protein L-histidine = ADP + protein N-phospho-L-histidine.</text>
        <dbReference type="EC" id="2.7.13.3"/>
    </reaction>
</comment>
<dbReference type="SMART" id="SM00086">
    <property type="entry name" value="PAC"/>
    <property type="match status" value="2"/>
</dbReference>
<dbReference type="InterPro" id="IPR000014">
    <property type="entry name" value="PAS"/>
</dbReference>
<dbReference type="Pfam" id="PF08447">
    <property type="entry name" value="PAS_3"/>
    <property type="match status" value="2"/>
</dbReference>
<dbReference type="CDD" id="cd00082">
    <property type="entry name" value="HisKA"/>
    <property type="match status" value="1"/>
</dbReference>
<evidence type="ECO:0000256" key="5">
    <source>
        <dbReference type="ARBA" id="ARBA00022777"/>
    </source>
</evidence>
<dbReference type="PRINTS" id="PR00344">
    <property type="entry name" value="BCTRLSENSOR"/>
</dbReference>
<evidence type="ECO:0000313" key="10">
    <source>
        <dbReference type="Proteomes" id="UP000524404"/>
    </source>
</evidence>
<dbReference type="AlphaFoldDB" id="A0A841EIT1"/>
<dbReference type="Pfam" id="PF00512">
    <property type="entry name" value="HisKA"/>
    <property type="match status" value="1"/>
</dbReference>
<dbReference type="RefSeq" id="WP_184132745.1">
    <property type="nucleotide sequence ID" value="NZ_JACHKT010000008.1"/>
</dbReference>
<dbReference type="InterPro" id="IPR036890">
    <property type="entry name" value="HATPase_C_sf"/>
</dbReference>
<dbReference type="SMART" id="SM00387">
    <property type="entry name" value="HATPase_c"/>
    <property type="match status" value="1"/>
</dbReference>